<organism evidence="1 2">
    <name type="scientific">Candidatus Magnetominusculus xianensis</name>
    <dbReference type="NCBI Taxonomy" id="1748249"/>
    <lineage>
        <taxon>Bacteria</taxon>
        <taxon>Pseudomonadati</taxon>
        <taxon>Nitrospirota</taxon>
        <taxon>Nitrospiria</taxon>
        <taxon>Nitrospirales</taxon>
        <taxon>Nitrospiraceae</taxon>
        <taxon>Candidatus Magnetominusculus</taxon>
    </lineage>
</organism>
<name>A0ABR5SG89_9BACT</name>
<sequence>MIIMGTDDNINKEGIDMTVSAMYTENFNIYCKEEGLLISQDRCLNYQMEKGHGCFWCGYYFSDLMR</sequence>
<proteinExistence type="predicted"/>
<protein>
    <submittedName>
        <fullName evidence="1">Uncharacterized protein</fullName>
    </submittedName>
</protein>
<accession>A0ABR5SG89</accession>
<comment type="caution">
    <text evidence="1">The sequence shown here is derived from an EMBL/GenBank/DDBJ whole genome shotgun (WGS) entry which is preliminary data.</text>
</comment>
<evidence type="ECO:0000313" key="2">
    <source>
        <dbReference type="Proteomes" id="UP000060487"/>
    </source>
</evidence>
<keyword evidence="2" id="KW-1185">Reference proteome</keyword>
<gene>
    <name evidence="1" type="ORF">ASN18_1296</name>
</gene>
<reference evidence="1 2" key="1">
    <citation type="submission" date="2015-11" db="EMBL/GenBank/DDBJ databases">
        <authorList>
            <person name="Lin W."/>
        </authorList>
    </citation>
    <scope>NUCLEOTIDE SEQUENCE [LARGE SCALE GENOMIC DNA]</scope>
    <source>
        <strain evidence="1 2">HCH-1</strain>
    </source>
</reference>
<dbReference type="Proteomes" id="UP000060487">
    <property type="component" value="Unassembled WGS sequence"/>
</dbReference>
<evidence type="ECO:0000313" key="1">
    <source>
        <dbReference type="EMBL" id="KWT88150.1"/>
    </source>
</evidence>
<dbReference type="EMBL" id="LNQR01000044">
    <property type="protein sequence ID" value="KWT88150.1"/>
    <property type="molecule type" value="Genomic_DNA"/>
</dbReference>